<dbReference type="InterPro" id="IPR042202">
    <property type="entry name" value="Duffy-ag-bd_sf"/>
</dbReference>
<dbReference type="Pfam" id="PF18562">
    <property type="entry name" value="CIDR1_gamma"/>
    <property type="match status" value="1"/>
</dbReference>
<dbReference type="FunFam" id="1.20.58.1930:FF:000001">
    <property type="entry name" value="Erythrocyte membrane protein 1, PfEMP1"/>
    <property type="match status" value="1"/>
</dbReference>
<dbReference type="InterPro" id="IPR029210">
    <property type="entry name" value="PfEMP1_NTS"/>
</dbReference>
<dbReference type="Gene3D" id="1.10.1900.40">
    <property type="entry name" value="Acidic terminal segments, variant surface antigen of PfEMP1"/>
    <property type="match status" value="2"/>
</dbReference>
<accession>A0A2P9D6M3</accession>
<dbReference type="InterPro" id="IPR041480">
    <property type="entry name" value="CIDR1_gamma"/>
</dbReference>
<feature type="compositionally biased region" description="Basic and acidic residues" evidence="1">
    <location>
        <begin position="1824"/>
        <end position="1849"/>
    </location>
</feature>
<feature type="region of interest" description="Disordered" evidence="1">
    <location>
        <begin position="986"/>
        <end position="1125"/>
    </location>
</feature>
<dbReference type="Gene3D" id="1.20.58.830">
    <property type="match status" value="3"/>
</dbReference>
<feature type="region of interest" description="Disordered" evidence="1">
    <location>
        <begin position="1157"/>
        <end position="1177"/>
    </location>
</feature>
<feature type="domain" description="Duffy-antigen binding" evidence="3">
    <location>
        <begin position="1117"/>
        <end position="1245"/>
    </location>
</feature>
<evidence type="ECO:0000313" key="9">
    <source>
        <dbReference type="Proteomes" id="UP000240500"/>
    </source>
</evidence>
<evidence type="ECO:0000256" key="1">
    <source>
        <dbReference type="SAM" id="MobiDB-lite"/>
    </source>
</evidence>
<dbReference type="Pfam" id="PF05424">
    <property type="entry name" value="Duffy_binding"/>
    <property type="match status" value="3"/>
</dbReference>
<evidence type="ECO:0000259" key="3">
    <source>
        <dbReference type="Pfam" id="PF05424"/>
    </source>
</evidence>
<feature type="compositionally biased region" description="Basic and acidic residues" evidence="1">
    <location>
        <begin position="1781"/>
        <end position="1801"/>
    </location>
</feature>
<feature type="region of interest" description="Disordered" evidence="1">
    <location>
        <begin position="1728"/>
        <end position="1857"/>
    </location>
</feature>
<evidence type="ECO:0000259" key="5">
    <source>
        <dbReference type="Pfam" id="PF15447"/>
    </source>
</evidence>
<dbReference type="Proteomes" id="UP000240500">
    <property type="component" value="Chromosome 4"/>
</dbReference>
<feature type="region of interest" description="Disordered" evidence="1">
    <location>
        <begin position="1991"/>
        <end position="2011"/>
    </location>
</feature>
<dbReference type="InterPro" id="IPR029211">
    <property type="entry name" value="PfEMP1_ATS"/>
</dbReference>
<feature type="region of interest" description="Disordered" evidence="1">
    <location>
        <begin position="833"/>
        <end position="877"/>
    </location>
</feature>
<feature type="compositionally biased region" description="Acidic residues" evidence="1">
    <location>
        <begin position="750"/>
        <end position="776"/>
    </location>
</feature>
<feature type="compositionally biased region" description="Acidic residues" evidence="1">
    <location>
        <begin position="1997"/>
        <end position="2007"/>
    </location>
</feature>
<dbReference type="Pfam" id="PF03011">
    <property type="entry name" value="PFEMP"/>
    <property type="match status" value="2"/>
</dbReference>
<dbReference type="Gene3D" id="1.20.1310.20">
    <property type="entry name" value="Duffy-antigen binding domain"/>
    <property type="match status" value="2"/>
</dbReference>
<dbReference type="EMBL" id="LT969567">
    <property type="protein sequence ID" value="SOV76020.1"/>
    <property type="molecule type" value="Genomic_DNA"/>
</dbReference>
<dbReference type="InterPro" id="IPR054595">
    <property type="entry name" value="DBL_C"/>
</dbReference>
<dbReference type="SUPFAM" id="SSF140924">
    <property type="entry name" value="Duffy binding domain-like"/>
    <property type="match status" value="4"/>
</dbReference>
<dbReference type="Pfam" id="PF15447">
    <property type="entry name" value="NTS"/>
    <property type="match status" value="1"/>
</dbReference>
<feature type="region of interest" description="Disordered" evidence="1">
    <location>
        <begin position="889"/>
        <end position="961"/>
    </location>
</feature>
<evidence type="ECO:0000259" key="6">
    <source>
        <dbReference type="Pfam" id="PF18562"/>
    </source>
</evidence>
<feature type="compositionally biased region" description="Gly residues" evidence="1">
    <location>
        <begin position="1013"/>
        <end position="1023"/>
    </location>
</feature>
<dbReference type="Pfam" id="PF15445">
    <property type="entry name" value="ATS"/>
    <property type="match status" value="1"/>
</dbReference>
<dbReference type="Gene3D" id="1.20.58.1930">
    <property type="match status" value="1"/>
</dbReference>
<gene>
    <name evidence="8" type="ORF">PRG01_0400100</name>
</gene>
<dbReference type="GO" id="GO:0046789">
    <property type="term" value="F:host cell surface receptor binding"/>
    <property type="evidence" value="ECO:0007669"/>
    <property type="project" value="InterPro"/>
</dbReference>
<feature type="compositionally biased region" description="Basic and acidic residues" evidence="1">
    <location>
        <begin position="1079"/>
        <end position="1088"/>
    </location>
</feature>
<dbReference type="VEuPathDB" id="PlasmoDB:PRG01_0400100"/>
<feature type="domain" description="Duffy-binding-like" evidence="7">
    <location>
        <begin position="309"/>
        <end position="469"/>
    </location>
</feature>
<dbReference type="InterPro" id="IPR044932">
    <property type="entry name" value="PfEMP1_ATS_sf"/>
</dbReference>
<protein>
    <submittedName>
        <fullName evidence="8">Erythrocyte membrane protein 1, PfEMP1, putative</fullName>
    </submittedName>
</protein>
<dbReference type="FunFam" id="1.20.58.830:FF:000005">
    <property type="entry name" value="Erythrocyte membrane protein 1, PfEMP1"/>
    <property type="match status" value="1"/>
</dbReference>
<feature type="domain" description="Cysteine-rich interdomain region 1 gamma" evidence="6">
    <location>
        <begin position="1527"/>
        <end position="1578"/>
    </location>
</feature>
<feature type="domain" description="Plasmodium falciparum erythrocyte membrane protein-1 N-terminal segment" evidence="5">
    <location>
        <begin position="18"/>
        <end position="52"/>
    </location>
</feature>
<dbReference type="OrthoDB" id="378876at2759"/>
<feature type="domain" description="Duffy-binding-like" evidence="2">
    <location>
        <begin position="581"/>
        <end position="727"/>
    </location>
</feature>
<feature type="region of interest" description="Disordered" evidence="1">
    <location>
        <begin position="1290"/>
        <end position="1319"/>
    </location>
</feature>
<evidence type="ECO:0000259" key="2">
    <source>
        <dbReference type="Pfam" id="PF03011"/>
    </source>
</evidence>
<dbReference type="InterPro" id="IPR004258">
    <property type="entry name" value="DBL"/>
</dbReference>
<dbReference type="Pfam" id="PF22672">
    <property type="entry name" value="DBL_C"/>
    <property type="match status" value="2"/>
</dbReference>
<feature type="compositionally biased region" description="Polar residues" evidence="1">
    <location>
        <begin position="927"/>
        <end position="957"/>
    </location>
</feature>
<feature type="domain" description="Plasmodium falciparum erythrocyte membrane protein 1 acidic terminal segment" evidence="4">
    <location>
        <begin position="1873"/>
        <end position="2317"/>
    </location>
</feature>
<name>A0A2P9D6M3_PLARE</name>
<feature type="compositionally biased region" description="Low complexity" evidence="1">
    <location>
        <begin position="902"/>
        <end position="923"/>
    </location>
</feature>
<feature type="compositionally biased region" description="Basic and acidic residues" evidence="1">
    <location>
        <begin position="791"/>
        <end position="802"/>
    </location>
</feature>
<evidence type="ECO:0000259" key="4">
    <source>
        <dbReference type="Pfam" id="PF15445"/>
    </source>
</evidence>
<dbReference type="GO" id="GO:0016020">
    <property type="term" value="C:membrane"/>
    <property type="evidence" value="ECO:0007669"/>
    <property type="project" value="InterPro"/>
</dbReference>
<feature type="compositionally biased region" description="Polar residues" evidence="1">
    <location>
        <begin position="1310"/>
        <end position="1319"/>
    </location>
</feature>
<dbReference type="InterPro" id="IPR008602">
    <property type="entry name" value="Duffy-antigen-binding"/>
</dbReference>
<evidence type="ECO:0000313" key="8">
    <source>
        <dbReference type="EMBL" id="SOV76020.1"/>
    </source>
</evidence>
<dbReference type="VEuPathDB" id="PlasmoDB:PRCDC_0410900"/>
<sequence length="2317" mass="262742">MVKTIEEDEVFKRIEDTTAKHALDKIGGQIYEEAKRAAKQYTKKLEGNLLKAIFEEEPKERQTPKDPCLLKFRWHTNATKGKNYPCRNGTEERFSEVHGGECDNTIIKGNDETAGGACAPFRRVNLCVQNLENISNLKHITNDTLLADVCLAALHEGASIAADYPRYKETNNDVNTNLCTMLARSFADIGDIIRGKDLYRGDKGNDKLENKLKEIFAKIYNNVTSTNNSLRTRYEDGTGNFYKLREDWWTANRETVWKAIRCKAPKEADYFIQNACTARTGTLGRCRCISGEVPTNFDYVPQYLRWFEEWAEDFCRLRKRKLQNAKKICRANDEDGNQRYCDLNGFDCTQTARGRNQLVSDADCNKCSLPCDHFVHWIDNQKGEFSKQKQKYTKEMQKYTNGTNERSNEKINNLYVGEFYKKLKDSYGNVSHFLEKLNKGKICEKHPEVNNKDHIDFNENDDDIFSHTEYCQACPWCGVKNENGKWKPERRNCTSPKKKKEKKNTTNIPILTPNRRKAKILDKYSEFCKSTEDNSNVQITNWECYYEEKDEYEEDTDKNYCVISKDQHNTEEGNDRSYNSFFWKWVTEMLIDSMYWRKELNSCINNSSTKKCRSGCNTKCKCFEKWVKRKKAEWIKIKEYFEAQGGMKELGIEPHVILERILNLEELVKNIKEGYRDTKEIDDIKNMLKQEETEGADDGAKQDSIIDKLLNHEEQIATTCQETHKDDDCKNQRTRENVLRSEDPTPGEQPPEEEIEDHEDIPELQIDDEVLEEATAETETKEDQATDGVEDTEKTKEDTTQKVCDIVEKALTKDNLNAACSQKYSKPNRYWGWKCISDTTSKGETGESGNPRAKHSVAEPSGPKSDKDSGAICVPPRRRKLYIGKIKEWAKEQMGTTDKSQVEGSGQSGERSSESSEAGNSQERGTESTSGHTKAQQTQVSSNTMESGSSTTATTIETPEASLRRAFVESAAVETFFLWHQYKQLNTKDKGTQEDDLLGTGDYNGVTGPQGPYVGGGDSGGGIFSSLPPPTGAREPRLQFGEGLTGEDGTPGLPAGPKGPPGDSWAGERGTQSLSGHSTGREEQRTGELDGQLQLRTPQRSPQLPGTSVDSDPDSPHNQLLSGNIPPDFLRQMFYTLGDYRDIFIGGDRDIVGDTIISNTSNKDTDSGSGGDSSKKKTISDVITEFLQNSVNNKATRVTQPGSHSDKRTALWDEIAPSIWNGMICALTYTDNTDSETIPTDGKTTLKQDQNVYKQFFGDKNTLTNDNPSGKTGTFEGKYEYKIVTLSDKDSDTEALPSNAPAPGARDASPPSSTANGSTKLVDFITRPAYFRWLEEWGETFCVTRQRLLKDVRDNCMDDDDTQKYSGDGEDCNEIDQNKDEIFKNLEKPSCATPCRKYKTWIGKKKTEYEKQKKAYDKQKENCQKEGESDAKQFCGKLEENAAKFLNRLKTGPCSKTNNEDGEDKTVNGHINFGDDKTFHHTNLCDPCSKFTVKLEKCNCAGDSKANTCNGGRINAENIIDDKNGNGNIVMMVSDTGVTEFEGGLKDDCADADIFTGIKEHKWKCGNFCGYNVCGLINPDGNINHKHIILVRAFLKRWLEYFLEDYNKIKRKLKPCIKKDNGLTCISGCKEKCECVEKWAEQKLKEWEDIKKRYLDQYEKKDSDGYEVKHFLQQGPFYSLVEEAKKVVKCKDEQEKLWGCTGANLDGNEKNCKDDFITNLISKLKEKENKCETPTSGDTLSNCDNSTIPPNVGDVDDYEEENEVGKPNFCPTVDTPEQQENEGKCGDEDVEEKKEEEKEKVEENEEAADGEKGDQGESAPASPTKREGTEEKAPAPASEKKEEKKEKGPKPKLPPPPITSYSEFWQLLSASAFPWTVGVAFVALTYWFLKKKTKSSVDMLRVLQIPQNDYGMPTTKSSNKYIPYASGKYRSKRYIYLEGDSGTDSGYTDHYSDITSSSESEYEELDINDIYPYQSPKYKTLIEVVLEPSGKTQNDIQSDDIPSDDIPIDNTSNNKLTDIEWNELKQNFISNMLQSEPNDLPNNNISANTPMNTQPNTLYFDKPEEKHFIMSIHDRNLLSGEEYNYDMRNIVDSPYSGTKDPTSSNRDPISSKNDVYSGIDLINDALSGGNHDIYNEILKRKENELFGTNHTKNTSNNSVAKNTNSDPIHKQLELFHKWLDRHRNMCEKWENHDERLSNLKEKWHKDNYFGDIHSGENNINKMLNTDVSIQIHLDNPKPINQFSNMDTNVDTPTMGDMEDDIYYDVNDDDNQPSVDDIPMHHNKVDVPKKVHVEMKILNNTSNGSLEHEFPISDLWNI</sequence>
<reference evidence="8 9" key="1">
    <citation type="submission" date="2016-09" db="EMBL/GenBank/DDBJ databases">
        <authorList>
            <consortium name="Pathogen Informatics"/>
        </authorList>
    </citation>
    <scope>NUCLEOTIDE SEQUENCE [LARGE SCALE GENOMIC DNA]</scope>
</reference>
<feature type="domain" description="Duffy-binding-like" evidence="7">
    <location>
        <begin position="1336"/>
        <end position="1482"/>
    </location>
</feature>
<proteinExistence type="predicted"/>
<feature type="domain" description="Duffy-antigen binding" evidence="3">
    <location>
        <begin position="116"/>
        <end position="305"/>
    </location>
</feature>
<dbReference type="FunFam" id="1.10.1900.40:FF:000001">
    <property type="entry name" value="Erythrocyte membrane protein 1"/>
    <property type="match status" value="1"/>
</dbReference>
<feature type="region of interest" description="Disordered" evidence="1">
    <location>
        <begin position="719"/>
        <end position="802"/>
    </location>
</feature>
<organism evidence="8 9">
    <name type="scientific">Plasmodium reichenowi</name>
    <dbReference type="NCBI Taxonomy" id="5854"/>
    <lineage>
        <taxon>Eukaryota</taxon>
        <taxon>Sar</taxon>
        <taxon>Alveolata</taxon>
        <taxon>Apicomplexa</taxon>
        <taxon>Aconoidasida</taxon>
        <taxon>Haemosporida</taxon>
        <taxon>Plasmodiidae</taxon>
        <taxon>Plasmodium</taxon>
        <taxon>Plasmodium (Laverania)</taxon>
    </lineage>
</organism>
<feature type="domain" description="Duffy-antigen binding" evidence="3">
    <location>
        <begin position="872"/>
        <end position="996"/>
    </location>
</feature>
<feature type="compositionally biased region" description="Basic and acidic residues" evidence="1">
    <location>
        <begin position="722"/>
        <end position="743"/>
    </location>
</feature>
<feature type="domain" description="Duffy-binding-like" evidence="2">
    <location>
        <begin position="1594"/>
        <end position="1735"/>
    </location>
</feature>
<feature type="compositionally biased region" description="Polar residues" evidence="1">
    <location>
        <begin position="1094"/>
        <end position="1122"/>
    </location>
</feature>
<evidence type="ECO:0000259" key="7">
    <source>
        <dbReference type="Pfam" id="PF22672"/>
    </source>
</evidence>
<feature type="compositionally biased region" description="Polar residues" evidence="1">
    <location>
        <begin position="1732"/>
        <end position="1749"/>
    </location>
</feature>